<dbReference type="EMBL" id="CADCVV010000120">
    <property type="protein sequence ID" value="CAA9505275.1"/>
    <property type="molecule type" value="Genomic_DNA"/>
</dbReference>
<feature type="region of interest" description="Disordered" evidence="1">
    <location>
        <begin position="1"/>
        <end position="96"/>
    </location>
</feature>
<accession>A0A6J4SU71</accession>
<feature type="compositionally biased region" description="Basic and acidic residues" evidence="1">
    <location>
        <begin position="353"/>
        <end position="380"/>
    </location>
</feature>
<feature type="compositionally biased region" description="Basic residues" evidence="1">
    <location>
        <begin position="252"/>
        <end position="280"/>
    </location>
</feature>
<gene>
    <name evidence="2" type="ORF">AVDCRST_MAG17-1618</name>
</gene>
<feature type="compositionally biased region" description="Basic residues" evidence="1">
    <location>
        <begin position="227"/>
        <end position="245"/>
    </location>
</feature>
<protein>
    <submittedName>
        <fullName evidence="2">Threonine dehydrogenase and related Zn-dependent dehydrogenases</fullName>
    </submittedName>
</protein>
<feature type="compositionally biased region" description="Basic and acidic residues" evidence="1">
    <location>
        <begin position="329"/>
        <end position="343"/>
    </location>
</feature>
<name>A0A6J4SU71_9ACTN</name>
<evidence type="ECO:0000313" key="2">
    <source>
        <dbReference type="EMBL" id="CAA9505275.1"/>
    </source>
</evidence>
<feature type="compositionally biased region" description="Basic and acidic residues" evidence="1">
    <location>
        <begin position="282"/>
        <end position="314"/>
    </location>
</feature>
<feature type="compositionally biased region" description="Basic and acidic residues" evidence="1">
    <location>
        <begin position="198"/>
        <end position="217"/>
    </location>
</feature>
<proteinExistence type="predicted"/>
<feature type="region of interest" description="Disordered" evidence="1">
    <location>
        <begin position="142"/>
        <end position="393"/>
    </location>
</feature>
<feature type="non-terminal residue" evidence="2">
    <location>
        <position position="1"/>
    </location>
</feature>
<feature type="compositionally biased region" description="Basic and acidic residues" evidence="1">
    <location>
        <begin position="47"/>
        <end position="56"/>
    </location>
</feature>
<evidence type="ECO:0000256" key="1">
    <source>
        <dbReference type="SAM" id="MobiDB-lite"/>
    </source>
</evidence>
<organism evidence="2">
    <name type="scientific">uncultured Solirubrobacterales bacterium</name>
    <dbReference type="NCBI Taxonomy" id="768556"/>
    <lineage>
        <taxon>Bacteria</taxon>
        <taxon>Bacillati</taxon>
        <taxon>Actinomycetota</taxon>
        <taxon>Thermoleophilia</taxon>
        <taxon>Solirubrobacterales</taxon>
        <taxon>environmental samples</taxon>
    </lineage>
</organism>
<feature type="non-terminal residue" evidence="2">
    <location>
        <position position="393"/>
    </location>
</feature>
<reference evidence="2" key="1">
    <citation type="submission" date="2020-02" db="EMBL/GenBank/DDBJ databases">
        <authorList>
            <person name="Meier V. D."/>
        </authorList>
    </citation>
    <scope>NUCLEOTIDE SEQUENCE</scope>
    <source>
        <strain evidence="2">AVDCRST_MAG17</strain>
    </source>
</reference>
<feature type="compositionally biased region" description="Basic and acidic residues" evidence="1">
    <location>
        <begin position="23"/>
        <end position="39"/>
    </location>
</feature>
<sequence length="393" mass="44017">ESDVLDGQEEGGGARGAGPADPESARLHREDHEHRDLRLRPAPLQRLHPDDGEGRHPRPRVHGRGGGGGARREEPQGGRPRRRPLPDRVRQLQRVPRRGVLAVRELQPERAPPRGALRPLDVRHLRLLAPHRRLRRRAGRVRAGAVRRRGAAQDRERLHRRAGALPVGHPPHRLHGRGDVRHPARRRDRGLGRGAGRAVRDRERPHARRRAGDRDRPVPVPAGHGARPGRRHRRDQLRAARRHLGGRGAQGAHRRARPRQVHRRGGARGAHPRPAVRLRPRQAGDDARDRPADRGPRGDHGVPERGHGLGDRRLRGLRRQVPDGLPDEPLDHDQERADPRAPLHEAAAGAHPPRRDRPHLRDHAHPPAAGRREGLRHLREQAGQLREGGAEGV</sequence>
<dbReference type="AlphaFoldDB" id="A0A6J4SU71"/>